<dbReference type="InterPro" id="IPR018303">
    <property type="entry name" value="ATPase_P-typ_P_site"/>
</dbReference>
<dbReference type="Gene3D" id="3.40.50.1000">
    <property type="entry name" value="HAD superfamily/HAD-like"/>
    <property type="match status" value="1"/>
</dbReference>
<dbReference type="InterPro" id="IPR059000">
    <property type="entry name" value="ATPase_P-type_domA"/>
</dbReference>
<dbReference type="Pfam" id="PF00702">
    <property type="entry name" value="Hydrolase"/>
    <property type="match status" value="1"/>
</dbReference>
<dbReference type="GO" id="GO:0005524">
    <property type="term" value="F:ATP binding"/>
    <property type="evidence" value="ECO:0007669"/>
    <property type="project" value="UniProtKB-UniRule"/>
</dbReference>
<feature type="transmembrane region" description="Helical" evidence="14">
    <location>
        <begin position="111"/>
        <end position="129"/>
    </location>
</feature>
<evidence type="ECO:0000256" key="8">
    <source>
        <dbReference type="ARBA" id="ARBA00022741"/>
    </source>
</evidence>
<dbReference type="SUPFAM" id="SSF81653">
    <property type="entry name" value="Calcium ATPase, transduction domain A"/>
    <property type="match status" value="1"/>
</dbReference>
<keyword evidence="7 14" id="KW-0479">Metal-binding</keyword>
<dbReference type="NCBIfam" id="TIGR01525">
    <property type="entry name" value="ATPase-IB_hvy"/>
    <property type="match status" value="1"/>
</dbReference>
<evidence type="ECO:0000256" key="1">
    <source>
        <dbReference type="ARBA" id="ARBA00004651"/>
    </source>
</evidence>
<dbReference type="FunFam" id="3.30.70.100:FF:000005">
    <property type="entry name" value="Copper-exporting P-type ATPase A"/>
    <property type="match status" value="1"/>
</dbReference>
<dbReference type="SUPFAM" id="SSF55008">
    <property type="entry name" value="HMA, heavy metal-associated domain"/>
    <property type="match status" value="1"/>
</dbReference>
<reference evidence="16" key="1">
    <citation type="submission" date="2020-04" db="EMBL/GenBank/DDBJ databases">
        <authorList>
            <person name="Zhang T."/>
        </authorList>
    </citation>
    <scope>NUCLEOTIDE SEQUENCE</scope>
    <source>
        <strain evidence="16">HKST-UBA02</strain>
    </source>
</reference>
<evidence type="ECO:0000256" key="6">
    <source>
        <dbReference type="ARBA" id="ARBA00022692"/>
    </source>
</evidence>
<dbReference type="SUPFAM" id="SSF56784">
    <property type="entry name" value="HAD-like"/>
    <property type="match status" value="1"/>
</dbReference>
<accession>A0A956NBC6</accession>
<feature type="transmembrane region" description="Helical" evidence="14">
    <location>
        <begin position="176"/>
        <end position="198"/>
    </location>
</feature>
<dbReference type="PRINTS" id="PR00943">
    <property type="entry name" value="CUATPASE"/>
</dbReference>
<dbReference type="InterPro" id="IPR006121">
    <property type="entry name" value="HMA_dom"/>
</dbReference>
<keyword evidence="4" id="KW-0813">Transport</keyword>
<keyword evidence="13 14" id="KW-0472">Membrane</keyword>
<dbReference type="PANTHER" id="PTHR43520:SF8">
    <property type="entry name" value="P-TYPE CU(+) TRANSPORTER"/>
    <property type="match status" value="1"/>
</dbReference>
<dbReference type="InterPro" id="IPR023214">
    <property type="entry name" value="HAD_sf"/>
</dbReference>
<dbReference type="PROSITE" id="PS01047">
    <property type="entry name" value="HMA_1"/>
    <property type="match status" value="1"/>
</dbReference>
<dbReference type="GO" id="GO:0005886">
    <property type="term" value="C:plasma membrane"/>
    <property type="evidence" value="ECO:0007669"/>
    <property type="project" value="UniProtKB-SubCell"/>
</dbReference>
<feature type="domain" description="HMA" evidence="15">
    <location>
        <begin position="15"/>
        <end position="81"/>
    </location>
</feature>
<dbReference type="InterPro" id="IPR023299">
    <property type="entry name" value="ATPase_P-typ_cyto_dom_N"/>
</dbReference>
<dbReference type="Pfam" id="PF00403">
    <property type="entry name" value="HMA"/>
    <property type="match status" value="1"/>
</dbReference>
<dbReference type="Gene3D" id="3.30.70.100">
    <property type="match status" value="1"/>
</dbReference>
<dbReference type="Proteomes" id="UP000739538">
    <property type="component" value="Unassembled WGS sequence"/>
</dbReference>
<dbReference type="FunFam" id="2.70.150.10:FF:000020">
    <property type="entry name" value="Copper-exporting P-type ATPase A"/>
    <property type="match status" value="1"/>
</dbReference>
<comment type="subcellular location">
    <subcellularLocation>
        <location evidence="1">Cell membrane</location>
        <topology evidence="1">Multi-pass membrane protein</topology>
    </subcellularLocation>
</comment>
<dbReference type="InterPro" id="IPR036163">
    <property type="entry name" value="HMA_dom_sf"/>
</dbReference>
<dbReference type="GO" id="GO:0043682">
    <property type="term" value="F:P-type divalent copper transporter activity"/>
    <property type="evidence" value="ECO:0007669"/>
    <property type="project" value="TreeGrafter"/>
</dbReference>
<keyword evidence="9 14" id="KW-0067">ATP-binding</keyword>
<dbReference type="Gene3D" id="2.70.150.10">
    <property type="entry name" value="Calcium-transporting ATPase, cytoplasmic transduction domain A"/>
    <property type="match status" value="1"/>
</dbReference>
<dbReference type="GO" id="GO:0005507">
    <property type="term" value="F:copper ion binding"/>
    <property type="evidence" value="ECO:0007669"/>
    <property type="project" value="TreeGrafter"/>
</dbReference>
<proteinExistence type="inferred from homology"/>
<name>A0A956NBC6_UNCEI</name>
<evidence type="ECO:0000256" key="10">
    <source>
        <dbReference type="ARBA" id="ARBA00022967"/>
    </source>
</evidence>
<evidence type="ECO:0000256" key="12">
    <source>
        <dbReference type="ARBA" id="ARBA00023065"/>
    </source>
</evidence>
<feature type="transmembrane region" description="Helical" evidence="14">
    <location>
        <begin position="210"/>
        <end position="229"/>
    </location>
</feature>
<protein>
    <recommendedName>
        <fullName evidence="3">P-type Cu(+) transporter</fullName>
        <ecNumber evidence="3">7.2.2.8</ecNumber>
    </recommendedName>
</protein>
<dbReference type="InterPro" id="IPR017969">
    <property type="entry name" value="Heavy-metal-associated_CS"/>
</dbReference>
<dbReference type="GO" id="GO:0140581">
    <property type="term" value="F:P-type monovalent copper transporter activity"/>
    <property type="evidence" value="ECO:0007669"/>
    <property type="project" value="UniProtKB-EC"/>
</dbReference>
<evidence type="ECO:0000256" key="11">
    <source>
        <dbReference type="ARBA" id="ARBA00022989"/>
    </source>
</evidence>
<comment type="similarity">
    <text evidence="2 14">Belongs to the cation transport ATPase (P-type) (TC 3.A.3) family. Type IB subfamily.</text>
</comment>
<dbReference type="InterPro" id="IPR023298">
    <property type="entry name" value="ATPase_P-typ_TM_dom_sf"/>
</dbReference>
<dbReference type="PROSITE" id="PS50846">
    <property type="entry name" value="HMA_2"/>
    <property type="match status" value="1"/>
</dbReference>
<dbReference type="InterPro" id="IPR001757">
    <property type="entry name" value="P_typ_ATPase"/>
</dbReference>
<dbReference type="CDD" id="cd02094">
    <property type="entry name" value="P-type_ATPase_Cu-like"/>
    <property type="match status" value="1"/>
</dbReference>
<evidence type="ECO:0000256" key="3">
    <source>
        <dbReference type="ARBA" id="ARBA00012517"/>
    </source>
</evidence>
<reference evidence="16" key="2">
    <citation type="journal article" date="2021" name="Microbiome">
        <title>Successional dynamics and alternative stable states in a saline activated sludge microbial community over 9 years.</title>
        <authorList>
            <person name="Wang Y."/>
            <person name="Ye J."/>
            <person name="Ju F."/>
            <person name="Liu L."/>
            <person name="Boyd J.A."/>
            <person name="Deng Y."/>
            <person name="Parks D.H."/>
            <person name="Jiang X."/>
            <person name="Yin X."/>
            <person name="Woodcroft B.J."/>
            <person name="Tyson G.W."/>
            <person name="Hugenholtz P."/>
            <person name="Polz M.F."/>
            <person name="Zhang T."/>
        </authorList>
    </citation>
    <scope>NUCLEOTIDE SEQUENCE</scope>
    <source>
        <strain evidence="16">HKST-UBA02</strain>
    </source>
</reference>
<evidence type="ECO:0000313" key="16">
    <source>
        <dbReference type="EMBL" id="MCA9756100.1"/>
    </source>
</evidence>
<evidence type="ECO:0000256" key="13">
    <source>
        <dbReference type="ARBA" id="ARBA00023136"/>
    </source>
</evidence>
<feature type="transmembrane region" description="Helical" evidence="14">
    <location>
        <begin position="737"/>
        <end position="756"/>
    </location>
</feature>
<dbReference type="Gene3D" id="3.40.1110.10">
    <property type="entry name" value="Calcium-transporting ATPase, cytoplasmic domain N"/>
    <property type="match status" value="1"/>
</dbReference>
<evidence type="ECO:0000259" key="15">
    <source>
        <dbReference type="PROSITE" id="PS50846"/>
    </source>
</evidence>
<dbReference type="EC" id="7.2.2.8" evidence="3"/>
<evidence type="ECO:0000313" key="17">
    <source>
        <dbReference type="Proteomes" id="UP000739538"/>
    </source>
</evidence>
<dbReference type="GO" id="GO:0016887">
    <property type="term" value="F:ATP hydrolysis activity"/>
    <property type="evidence" value="ECO:0007669"/>
    <property type="project" value="InterPro"/>
</dbReference>
<dbReference type="Pfam" id="PF00122">
    <property type="entry name" value="E1-E2_ATPase"/>
    <property type="match status" value="1"/>
</dbReference>
<feature type="transmembrane region" description="Helical" evidence="14">
    <location>
        <begin position="391"/>
        <end position="414"/>
    </location>
</feature>
<comment type="caution">
    <text evidence="16">The sequence shown here is derived from an EMBL/GenBank/DDBJ whole genome shotgun (WGS) entry which is preliminary data.</text>
</comment>
<dbReference type="CDD" id="cd00371">
    <property type="entry name" value="HMA"/>
    <property type="match status" value="1"/>
</dbReference>
<dbReference type="InterPro" id="IPR008250">
    <property type="entry name" value="ATPase_P-typ_transduc_dom_A_sf"/>
</dbReference>
<dbReference type="PANTHER" id="PTHR43520">
    <property type="entry name" value="ATP7, ISOFORM B"/>
    <property type="match status" value="1"/>
</dbReference>
<dbReference type="InterPro" id="IPR027256">
    <property type="entry name" value="P-typ_ATPase_IB"/>
</dbReference>
<dbReference type="NCBIfam" id="TIGR01494">
    <property type="entry name" value="ATPase_P-type"/>
    <property type="match status" value="1"/>
</dbReference>
<dbReference type="AlphaFoldDB" id="A0A956NBC6"/>
<organism evidence="16 17">
    <name type="scientific">Eiseniibacteriota bacterium</name>
    <dbReference type="NCBI Taxonomy" id="2212470"/>
    <lineage>
        <taxon>Bacteria</taxon>
        <taxon>Candidatus Eiseniibacteriota</taxon>
    </lineage>
</organism>
<keyword evidence="12" id="KW-0406">Ion transport</keyword>
<dbReference type="EMBL" id="JAGQHS010000042">
    <property type="protein sequence ID" value="MCA9756100.1"/>
    <property type="molecule type" value="Genomic_DNA"/>
</dbReference>
<keyword evidence="6 14" id="KW-0812">Transmembrane</keyword>
<dbReference type="GO" id="GO:0055070">
    <property type="term" value="P:copper ion homeostasis"/>
    <property type="evidence" value="ECO:0007669"/>
    <property type="project" value="TreeGrafter"/>
</dbReference>
<feature type="transmembrane region" description="Helical" evidence="14">
    <location>
        <begin position="141"/>
        <end position="164"/>
    </location>
</feature>
<evidence type="ECO:0000256" key="4">
    <source>
        <dbReference type="ARBA" id="ARBA00022448"/>
    </source>
</evidence>
<evidence type="ECO:0000256" key="9">
    <source>
        <dbReference type="ARBA" id="ARBA00022840"/>
    </source>
</evidence>
<dbReference type="PRINTS" id="PR00119">
    <property type="entry name" value="CATATPASE"/>
</dbReference>
<evidence type="ECO:0000256" key="14">
    <source>
        <dbReference type="RuleBase" id="RU362081"/>
    </source>
</evidence>
<keyword evidence="10" id="KW-1278">Translocase</keyword>
<dbReference type="PROSITE" id="PS00154">
    <property type="entry name" value="ATPASE_E1_E2"/>
    <property type="match status" value="1"/>
</dbReference>
<feature type="transmembrane region" description="Helical" evidence="14">
    <location>
        <begin position="363"/>
        <end position="385"/>
    </location>
</feature>
<keyword evidence="11 14" id="KW-1133">Transmembrane helix</keyword>
<evidence type="ECO:0000256" key="5">
    <source>
        <dbReference type="ARBA" id="ARBA00022475"/>
    </source>
</evidence>
<dbReference type="InterPro" id="IPR036412">
    <property type="entry name" value="HAD-like_sf"/>
</dbReference>
<keyword evidence="5 14" id="KW-1003">Cell membrane</keyword>
<dbReference type="NCBIfam" id="TIGR01511">
    <property type="entry name" value="ATPase-IB1_Cu"/>
    <property type="match status" value="1"/>
</dbReference>
<keyword evidence="8 14" id="KW-0547">Nucleotide-binding</keyword>
<evidence type="ECO:0000256" key="2">
    <source>
        <dbReference type="ARBA" id="ARBA00006024"/>
    </source>
</evidence>
<dbReference type="SUPFAM" id="SSF81665">
    <property type="entry name" value="Calcium ATPase, transmembrane domain M"/>
    <property type="match status" value="1"/>
</dbReference>
<evidence type="ECO:0000256" key="7">
    <source>
        <dbReference type="ARBA" id="ARBA00022723"/>
    </source>
</evidence>
<sequence>MAAVGTRTRTEPGSGEAEIGIGGMTCAACVSKVEKSIQGLAGVRSAAVNLATERAKVVFDPSLVTPEALDAAVLSAGFQVRKSAAAEETAETRAAEAAAKDAVYQDRKTRFLIAVVLGIVVHLGSHAHRLPFVPDVLGTPWVLFALSLPVLGYSALPFHQGFVAALGRKSSDMNSLISIGTSAAFLYSTVATFFPGLFPPEIRGHHGTPPLFYDGATAIVALILMGRLLEARARGRTGSAIRGLLALRPEEARVERDGEVIVVSPEDVRIGDTFLVRAGDRVPVDGEVIDGESYLDESMLTGEPFPVQKTAGARIVGGTLNQTASLRARATEIGADTVLARIIRMVEEAQGSKAPIQRLADKIAAVFVPTVVAIATLAGLLWLAFGPDPAPIYALIVFISVLIIACPCALGLATPTAIIVGTGRGAEKGVLIKNGGALEETARIDTVVLDKTGTVTLGRPELVGLRAARGVDVLETLRLVASAERESSHPIARCLVQAAEKNELALSQPTSVRTEAGSGLVATVDGHELRIGSIRFLEDPVDNPAIDLAPLRKKGLDDAPGTTIVASVDGAAAAWFAVEDPIRSESAEAVQELRALGTEVVLLTGDRKAAAERVAGEIGVDRVIAEVMPDQKAAVVQQLRDEGKVVAMVGDGINDAPALATANVGIAVGSGTDIALETADVALMRSDPRTIADAIRLSRKTLAAIRQNLFWAFFFNVVGIPIAAGALYPAFGLLLQPAFAAAAMSVSSVLVVSNSLRLRRAKL</sequence>
<feature type="transmembrane region" description="Helical" evidence="14">
    <location>
        <begin position="709"/>
        <end position="731"/>
    </location>
</feature>
<gene>
    <name evidence="16" type="ORF">KDA27_09880</name>
</gene>